<dbReference type="GO" id="GO:0005886">
    <property type="term" value="C:plasma membrane"/>
    <property type="evidence" value="ECO:0007669"/>
    <property type="project" value="UniProtKB-SubCell"/>
</dbReference>
<dbReference type="Proteomes" id="UP000278475">
    <property type="component" value="Unassembled WGS sequence"/>
</dbReference>
<feature type="transmembrane region" description="Helical" evidence="12">
    <location>
        <begin position="462"/>
        <end position="487"/>
    </location>
</feature>
<evidence type="ECO:0000256" key="7">
    <source>
        <dbReference type="ARBA" id="ARBA00022692"/>
    </source>
</evidence>
<feature type="transmembrane region" description="Helical" evidence="12">
    <location>
        <begin position="281"/>
        <end position="298"/>
    </location>
</feature>
<dbReference type="Pfam" id="PF02386">
    <property type="entry name" value="TrkH"/>
    <property type="match status" value="1"/>
</dbReference>
<sequence>MNVKYVLNFLGRLLTQFSVVFIIPLAFSIYYKENPTPFIIAIMFSIFIGVFLALIRPEGEIKDTLLKSWLEYLLPERMRYKEAFAIVSLSWLSISLIGSIPYVLIGINPIDSFFESMSGFTTTGASVLIPEKLPKSILVWRSLTQWLGGMGIIVLFLAIFPSMARKGAPLFQAEYPGVTMVKLKPRLRDTALSLYKVYIFLTLLEILTLWSLGVSLFDAINHAFTTLSTGGYSTHSESIAYFNNPKVEYTVAIFAALGGSNFALLYFLFKGSGKIFSDEEFRAYISFILFFTAILTFINTERFNLFDSLRYSVFQTISIMTTTGYTTIDFDLWSDSAKLILLLLMFIGGSSGSTGGGIKVIRIYLLIQYAIQQILRAAEPRTVRAVRYGNTVIKKELLDDIAAFFILYIFVFVVSSLIISISGYDLLTSISATAATLGNVGPGMGLAGAGEIYTHFYPHIKLLLCFNMWVGRLELFTVLSLFIPSFWKKSW</sequence>
<evidence type="ECO:0000256" key="2">
    <source>
        <dbReference type="ARBA" id="ARBA00009137"/>
    </source>
</evidence>
<evidence type="ECO:0000256" key="8">
    <source>
        <dbReference type="ARBA" id="ARBA00022958"/>
    </source>
</evidence>
<keyword evidence="8" id="KW-0630">Potassium</keyword>
<dbReference type="GO" id="GO:0015379">
    <property type="term" value="F:potassium:chloride symporter activity"/>
    <property type="evidence" value="ECO:0007669"/>
    <property type="project" value="InterPro"/>
</dbReference>
<keyword evidence="6" id="KW-0633">Potassium transport</keyword>
<keyword evidence="9 12" id="KW-1133">Transmembrane helix</keyword>
<evidence type="ECO:0000256" key="1">
    <source>
        <dbReference type="ARBA" id="ARBA00004429"/>
    </source>
</evidence>
<evidence type="ECO:0000256" key="6">
    <source>
        <dbReference type="ARBA" id="ARBA00022538"/>
    </source>
</evidence>
<keyword evidence="11 12" id="KW-0472">Membrane</keyword>
<dbReference type="NCBIfam" id="TIGR00933">
    <property type="entry name" value="2a38"/>
    <property type="match status" value="1"/>
</dbReference>
<evidence type="ECO:0000256" key="3">
    <source>
        <dbReference type="ARBA" id="ARBA00022448"/>
    </source>
</evidence>
<feature type="transmembrane region" description="Helical" evidence="12">
    <location>
        <begin position="12"/>
        <end position="31"/>
    </location>
</feature>
<protein>
    <submittedName>
        <fullName evidence="13">TrkH family potassium uptake protein</fullName>
    </submittedName>
</protein>
<feature type="transmembrane region" description="Helical" evidence="12">
    <location>
        <begin position="401"/>
        <end position="424"/>
    </location>
</feature>
<organism evidence="13 14">
    <name type="scientific">Thermoproteota archaeon</name>
    <dbReference type="NCBI Taxonomy" id="2056631"/>
    <lineage>
        <taxon>Archaea</taxon>
        <taxon>Thermoproteota</taxon>
    </lineage>
</organism>
<feature type="transmembrane region" description="Helical" evidence="12">
    <location>
        <begin position="143"/>
        <end position="160"/>
    </location>
</feature>
<feature type="transmembrane region" description="Helical" evidence="12">
    <location>
        <begin position="430"/>
        <end position="450"/>
    </location>
</feature>
<feature type="transmembrane region" description="Helical" evidence="12">
    <location>
        <begin position="37"/>
        <end position="55"/>
    </location>
</feature>
<comment type="subcellular location">
    <subcellularLocation>
        <location evidence="1">Cell inner membrane</location>
        <topology evidence="1">Multi-pass membrane protein</topology>
    </subcellularLocation>
</comment>
<proteinExistence type="inferred from homology"/>
<evidence type="ECO:0000256" key="11">
    <source>
        <dbReference type="ARBA" id="ARBA00023136"/>
    </source>
</evidence>
<evidence type="ECO:0000256" key="5">
    <source>
        <dbReference type="ARBA" id="ARBA00022519"/>
    </source>
</evidence>
<dbReference type="EMBL" id="QMQV01000185">
    <property type="protein sequence ID" value="RLE46415.1"/>
    <property type="molecule type" value="Genomic_DNA"/>
</dbReference>
<comment type="caution">
    <text evidence="13">The sequence shown here is derived from an EMBL/GenBank/DDBJ whole genome shotgun (WGS) entry which is preliminary data.</text>
</comment>
<dbReference type="InterPro" id="IPR004772">
    <property type="entry name" value="TrkH"/>
</dbReference>
<dbReference type="PIRSF" id="PIRSF006247">
    <property type="entry name" value="TrkH"/>
    <property type="match status" value="1"/>
</dbReference>
<feature type="transmembrane region" description="Helical" evidence="12">
    <location>
        <begin position="83"/>
        <end position="107"/>
    </location>
</feature>
<feature type="transmembrane region" description="Helical" evidence="12">
    <location>
        <begin position="249"/>
        <end position="269"/>
    </location>
</feature>
<keyword evidence="5" id="KW-0997">Cell inner membrane</keyword>
<evidence type="ECO:0000256" key="9">
    <source>
        <dbReference type="ARBA" id="ARBA00022989"/>
    </source>
</evidence>
<comment type="similarity">
    <text evidence="2">Belongs to the TrkH potassium transport family.</text>
</comment>
<dbReference type="PANTHER" id="PTHR32024">
    <property type="entry name" value="TRK SYSTEM POTASSIUM UPTAKE PROTEIN TRKG-RELATED"/>
    <property type="match status" value="1"/>
</dbReference>
<feature type="transmembrane region" description="Helical" evidence="12">
    <location>
        <begin position="339"/>
        <end position="367"/>
    </location>
</feature>
<reference evidence="13 14" key="1">
    <citation type="submission" date="2018-06" db="EMBL/GenBank/DDBJ databases">
        <title>Extensive metabolic versatility and redundancy in microbially diverse, dynamic hydrothermal sediments.</title>
        <authorList>
            <person name="Dombrowski N."/>
            <person name="Teske A."/>
            <person name="Baker B.J."/>
        </authorList>
    </citation>
    <scope>NUCLEOTIDE SEQUENCE [LARGE SCALE GENOMIC DNA]</scope>
    <source>
        <strain evidence="13">B66_G16</strain>
    </source>
</reference>
<evidence type="ECO:0000256" key="10">
    <source>
        <dbReference type="ARBA" id="ARBA00023065"/>
    </source>
</evidence>
<feature type="transmembrane region" description="Helical" evidence="12">
    <location>
        <begin position="194"/>
        <end position="217"/>
    </location>
</feature>
<keyword evidence="7 12" id="KW-0812">Transmembrane</keyword>
<evidence type="ECO:0000313" key="14">
    <source>
        <dbReference type="Proteomes" id="UP000278475"/>
    </source>
</evidence>
<keyword evidence="10" id="KW-0406">Ion transport</keyword>
<keyword evidence="3" id="KW-0813">Transport</keyword>
<evidence type="ECO:0000256" key="4">
    <source>
        <dbReference type="ARBA" id="ARBA00022475"/>
    </source>
</evidence>
<evidence type="ECO:0000256" key="12">
    <source>
        <dbReference type="SAM" id="Phobius"/>
    </source>
</evidence>
<name>A0A497EK72_9CREN</name>
<accession>A0A497EK72</accession>
<dbReference type="InterPro" id="IPR003445">
    <property type="entry name" value="Cat_transpt"/>
</dbReference>
<evidence type="ECO:0000313" key="13">
    <source>
        <dbReference type="EMBL" id="RLE46415.1"/>
    </source>
</evidence>
<dbReference type="PANTHER" id="PTHR32024:SF2">
    <property type="entry name" value="TRK SYSTEM POTASSIUM UPTAKE PROTEIN TRKG-RELATED"/>
    <property type="match status" value="1"/>
</dbReference>
<dbReference type="AlphaFoldDB" id="A0A497EK72"/>
<keyword evidence="4" id="KW-1003">Cell membrane</keyword>
<gene>
    <name evidence="13" type="ORF">DRJ31_10055</name>
</gene>